<feature type="coiled-coil region" evidence="1">
    <location>
        <begin position="137"/>
        <end position="330"/>
    </location>
</feature>
<gene>
    <name evidence="3" type="ORF">PBRASI_LOCUS4957</name>
</gene>
<comment type="caution">
    <text evidence="3">The sequence shown here is derived from an EMBL/GenBank/DDBJ whole genome shotgun (WGS) entry which is preliminary data.</text>
</comment>
<dbReference type="EMBL" id="CAJVPI010000543">
    <property type="protein sequence ID" value="CAG8548468.1"/>
    <property type="molecule type" value="Genomic_DNA"/>
</dbReference>
<dbReference type="Proteomes" id="UP000789739">
    <property type="component" value="Unassembled WGS sequence"/>
</dbReference>
<accession>A0A9N9B2J3</accession>
<evidence type="ECO:0000256" key="2">
    <source>
        <dbReference type="SAM" id="MobiDB-lite"/>
    </source>
</evidence>
<protein>
    <submittedName>
        <fullName evidence="3">1173_t:CDS:1</fullName>
    </submittedName>
</protein>
<sequence length="620" mass="71566">MVNEQIQTILNKLDGLTQENPDLVANGISIEQFINECKDNNSPLSAIVNCLLETIREKDEEISKQNQTIANYQTQVQGINARFQRRPRRLSLEEKEKNKGVDQVSSPISFDYSSFSSPRSAHSPLGDYHPSLDIPKLDNVLEAIAQEDEIIEAQEEELNNLRKQVSLLQKQTESQAKVIENFEANKQVYVQGIKEKNAEIGELKVSFKDQKEKVESLKKELKQTENDLYEEGLKRDRLAESLRLERGKNKKLGEQLEDEINNNETSRKKRDVDDGRMLNKFESLMKDKTFAQQQIEHLKELIESQEERYRQEKNERDKEYRKKMENLMRLQSSDDIRSSRMRDPVLRRTYSSSISLPASRPESPRNSFYYGADPSLKSPDLFSELDKADKKGNFFGLGLTDSPNSINSDKGEKSPVEESENQLEQSLQEVMNLVDAKTLKDDYDTLEKALADLRSKQLVEENNRQKLQEEIDSLKYQLAEAKDHQFRAEKGLKDKNEIDKSTTELVAERDQLKERLTTVQNKLDEMYSENAKLAMQKLSEVNRVYEKVRAIEAQLQNEQEDNRNTKIQNQKLLNEIAELKKNNDLSKIGNSIDKLGSATERAKNALDLLKSQIEVDINKK</sequence>
<evidence type="ECO:0000256" key="1">
    <source>
        <dbReference type="SAM" id="Coils"/>
    </source>
</evidence>
<name>A0A9N9B2J3_9GLOM</name>
<feature type="region of interest" description="Disordered" evidence="2">
    <location>
        <begin position="396"/>
        <end position="422"/>
    </location>
</feature>
<dbReference type="AlphaFoldDB" id="A0A9N9B2J3"/>
<keyword evidence="4" id="KW-1185">Reference proteome</keyword>
<keyword evidence="1" id="KW-0175">Coiled coil</keyword>
<reference evidence="3" key="1">
    <citation type="submission" date="2021-06" db="EMBL/GenBank/DDBJ databases">
        <authorList>
            <person name="Kallberg Y."/>
            <person name="Tangrot J."/>
            <person name="Rosling A."/>
        </authorList>
    </citation>
    <scope>NUCLEOTIDE SEQUENCE</scope>
    <source>
        <strain evidence="3">BR232B</strain>
    </source>
</reference>
<proteinExistence type="predicted"/>
<organism evidence="3 4">
    <name type="scientific">Paraglomus brasilianum</name>
    <dbReference type="NCBI Taxonomy" id="144538"/>
    <lineage>
        <taxon>Eukaryota</taxon>
        <taxon>Fungi</taxon>
        <taxon>Fungi incertae sedis</taxon>
        <taxon>Mucoromycota</taxon>
        <taxon>Glomeromycotina</taxon>
        <taxon>Glomeromycetes</taxon>
        <taxon>Paraglomerales</taxon>
        <taxon>Paraglomeraceae</taxon>
        <taxon>Paraglomus</taxon>
    </lineage>
</organism>
<evidence type="ECO:0000313" key="3">
    <source>
        <dbReference type="EMBL" id="CAG8548468.1"/>
    </source>
</evidence>
<evidence type="ECO:0000313" key="4">
    <source>
        <dbReference type="Proteomes" id="UP000789739"/>
    </source>
</evidence>